<feature type="domain" description="SRR1-like" evidence="1">
    <location>
        <begin position="179"/>
        <end position="341"/>
    </location>
</feature>
<name>A0ABR4JH65_9EURO</name>
<evidence type="ECO:0000313" key="2">
    <source>
        <dbReference type="EMBL" id="KAL2839378.1"/>
    </source>
</evidence>
<dbReference type="InterPro" id="IPR012942">
    <property type="entry name" value="SRR1-like"/>
</dbReference>
<gene>
    <name evidence="2" type="ORF">BJY01DRAFT_250558</name>
</gene>
<comment type="caution">
    <text evidence="2">The sequence shown here is derived from an EMBL/GenBank/DDBJ whole genome shotgun (WGS) entry which is preliminary data.</text>
</comment>
<dbReference type="PANTHER" id="PTHR42080">
    <property type="entry name" value="SRR1 DOMAIN-CONTAINING PROTEIN"/>
    <property type="match status" value="1"/>
</dbReference>
<organism evidence="2 3">
    <name type="scientific">Aspergillus pseudoustus</name>
    <dbReference type="NCBI Taxonomy" id="1810923"/>
    <lineage>
        <taxon>Eukaryota</taxon>
        <taxon>Fungi</taxon>
        <taxon>Dikarya</taxon>
        <taxon>Ascomycota</taxon>
        <taxon>Pezizomycotina</taxon>
        <taxon>Eurotiomycetes</taxon>
        <taxon>Eurotiomycetidae</taxon>
        <taxon>Eurotiales</taxon>
        <taxon>Aspergillaceae</taxon>
        <taxon>Aspergillus</taxon>
        <taxon>Aspergillus subgen. Nidulantes</taxon>
    </lineage>
</organism>
<reference evidence="2 3" key="1">
    <citation type="submission" date="2024-07" db="EMBL/GenBank/DDBJ databases">
        <title>Section-level genome sequencing and comparative genomics of Aspergillus sections Usti and Cavernicolus.</title>
        <authorList>
            <consortium name="Lawrence Berkeley National Laboratory"/>
            <person name="Nybo J.L."/>
            <person name="Vesth T.C."/>
            <person name="Theobald S."/>
            <person name="Frisvad J.C."/>
            <person name="Larsen T.O."/>
            <person name="Kjaerboelling I."/>
            <person name="Rothschild-Mancinelli K."/>
            <person name="Lyhne E.K."/>
            <person name="Kogle M.E."/>
            <person name="Barry K."/>
            <person name="Clum A."/>
            <person name="Na H."/>
            <person name="Ledsgaard L."/>
            <person name="Lin J."/>
            <person name="Lipzen A."/>
            <person name="Kuo A."/>
            <person name="Riley R."/>
            <person name="Mondo S."/>
            <person name="Labutti K."/>
            <person name="Haridas S."/>
            <person name="Pangalinan J."/>
            <person name="Salamov A.A."/>
            <person name="Simmons B.A."/>
            <person name="Magnuson J.K."/>
            <person name="Chen J."/>
            <person name="Drula E."/>
            <person name="Henrissat B."/>
            <person name="Wiebenga A."/>
            <person name="Lubbers R.J."/>
            <person name="Gomes A.C."/>
            <person name="Makela M.R."/>
            <person name="Stajich J."/>
            <person name="Grigoriev I.V."/>
            <person name="Mortensen U.H."/>
            <person name="De Vries R.P."/>
            <person name="Baker S.E."/>
            <person name="Andersen M.R."/>
        </authorList>
    </citation>
    <scope>NUCLEOTIDE SEQUENCE [LARGE SCALE GENOMIC DNA]</scope>
    <source>
        <strain evidence="2 3">CBS 123904</strain>
    </source>
</reference>
<proteinExistence type="predicted"/>
<accession>A0ABR4JH65</accession>
<dbReference type="PANTHER" id="PTHR42080:SF3">
    <property type="entry name" value="SRR1-LIKE DOMAIN-CONTAINING PROTEIN"/>
    <property type="match status" value="1"/>
</dbReference>
<protein>
    <recommendedName>
        <fullName evidence="1">SRR1-like domain-containing protein</fullName>
    </recommendedName>
</protein>
<dbReference type="Pfam" id="PF07985">
    <property type="entry name" value="SRR1"/>
    <property type="match status" value="1"/>
</dbReference>
<dbReference type="EMBL" id="JBFXLU010000134">
    <property type="protein sequence ID" value="KAL2839378.1"/>
    <property type="molecule type" value="Genomic_DNA"/>
</dbReference>
<evidence type="ECO:0000259" key="1">
    <source>
        <dbReference type="Pfam" id="PF07985"/>
    </source>
</evidence>
<sequence>MPPHEDILLWHEPPICGGIPFRKWEVSLKAHVQSKLDAWYTDGRPMFPRETLEDIHSQFQDPMNVNGELIAVKGLDHWWYEFQLRTGDVVEYNGVPWRLDGPHIVYTPFERLMEHAADRKPAIYYTISIAYKMMHADQGPTLIGSVETAAKMVGDEGEAWGKTDSGKGITSKLSSLEVPPLKVTKIIGLACGTFMTVQNPKETKRSLVQHAFLIILRELVATDELGNGKPTCYVQDPAYIEDDRAVLTRMGIESLRDPAGFLEINESSIVFCCNPTTCVKSIIADIARPLILIWNTVSDDPHKESSSYWNPDCPRVRKMIEEEYDMFDFPEDENFGEMAIYVRKNALVPEE</sequence>
<dbReference type="Proteomes" id="UP001610446">
    <property type="component" value="Unassembled WGS sequence"/>
</dbReference>
<evidence type="ECO:0000313" key="3">
    <source>
        <dbReference type="Proteomes" id="UP001610446"/>
    </source>
</evidence>
<keyword evidence="3" id="KW-1185">Reference proteome</keyword>